<dbReference type="GO" id="GO:0050661">
    <property type="term" value="F:NADP binding"/>
    <property type="evidence" value="ECO:0007669"/>
    <property type="project" value="InterPro"/>
</dbReference>
<evidence type="ECO:0000313" key="17">
    <source>
        <dbReference type="EMBL" id="KAI5081681.1"/>
    </source>
</evidence>
<feature type="domain" description="FAD/NAD(P)-binding" evidence="16">
    <location>
        <begin position="20"/>
        <end position="345"/>
    </location>
</feature>
<evidence type="ECO:0000256" key="9">
    <source>
        <dbReference type="ARBA" id="ARBA00049142"/>
    </source>
</evidence>
<dbReference type="Pfam" id="PF02852">
    <property type="entry name" value="Pyr_redox_dim"/>
    <property type="match status" value="1"/>
</dbReference>
<dbReference type="InterPro" id="IPR023753">
    <property type="entry name" value="FAD/NAD-binding_dom"/>
</dbReference>
<dbReference type="SUPFAM" id="SSF55424">
    <property type="entry name" value="FAD/NAD-linked reductases, dimerisation (C-terminal) domain"/>
    <property type="match status" value="1"/>
</dbReference>
<keyword evidence="11" id="KW-0520">NAD</keyword>
<feature type="binding site" evidence="11">
    <location>
        <position position="75"/>
    </location>
    <ligand>
        <name>FAD</name>
        <dbReference type="ChEBI" id="CHEBI:57692"/>
    </ligand>
</feature>
<dbReference type="Gene3D" id="3.30.390.30">
    <property type="match status" value="1"/>
</dbReference>
<feature type="active site" description="Proton acceptor" evidence="10">
    <location>
        <position position="464"/>
    </location>
</feature>
<evidence type="ECO:0000256" key="4">
    <source>
        <dbReference type="ARBA" id="ARBA00022827"/>
    </source>
</evidence>
<evidence type="ECO:0000313" key="18">
    <source>
        <dbReference type="Proteomes" id="UP000886520"/>
    </source>
</evidence>
<dbReference type="InterPro" id="IPR001100">
    <property type="entry name" value="Pyr_nuc-diS_OxRdtase"/>
</dbReference>
<dbReference type="PROSITE" id="PS00076">
    <property type="entry name" value="PYRIDINE_REDOX_1"/>
    <property type="match status" value="1"/>
</dbReference>
<keyword evidence="11" id="KW-0547">Nucleotide-binding</keyword>
<dbReference type="EC" id="1.8.1.7" evidence="14"/>
<evidence type="ECO:0000256" key="6">
    <source>
        <dbReference type="ARBA" id="ARBA00023002"/>
    </source>
</evidence>
<organism evidence="17 18">
    <name type="scientific">Adiantum capillus-veneris</name>
    <name type="common">Maidenhair fern</name>
    <dbReference type="NCBI Taxonomy" id="13818"/>
    <lineage>
        <taxon>Eukaryota</taxon>
        <taxon>Viridiplantae</taxon>
        <taxon>Streptophyta</taxon>
        <taxon>Embryophyta</taxon>
        <taxon>Tracheophyta</taxon>
        <taxon>Polypodiopsida</taxon>
        <taxon>Polypodiidae</taxon>
        <taxon>Polypodiales</taxon>
        <taxon>Pteridineae</taxon>
        <taxon>Pteridaceae</taxon>
        <taxon>Vittarioideae</taxon>
        <taxon>Adiantum</taxon>
    </lineage>
</organism>
<feature type="binding site" evidence="11">
    <location>
        <begin position="203"/>
        <end position="210"/>
    </location>
    <ligand>
        <name>NAD(+)</name>
        <dbReference type="ChEBI" id="CHEBI:57540"/>
    </ligand>
</feature>
<dbReference type="Pfam" id="PF07992">
    <property type="entry name" value="Pyr_redox_2"/>
    <property type="match status" value="1"/>
</dbReference>
<reference evidence="17" key="1">
    <citation type="submission" date="2021-01" db="EMBL/GenBank/DDBJ databases">
        <title>Adiantum capillus-veneris genome.</title>
        <authorList>
            <person name="Fang Y."/>
            <person name="Liao Q."/>
        </authorList>
    </citation>
    <scope>NUCLEOTIDE SEQUENCE</scope>
    <source>
        <strain evidence="17">H3</strain>
        <tissue evidence="17">Leaf</tissue>
    </source>
</reference>
<comment type="similarity">
    <text evidence="1 13">Belongs to the class-I pyridine nucleotide-disulfide oxidoreductase family.</text>
</comment>
<dbReference type="NCBIfam" id="NF004776">
    <property type="entry name" value="PRK06116.1"/>
    <property type="match status" value="1"/>
</dbReference>
<comment type="caution">
    <text evidence="17">The sequence shown here is derived from an EMBL/GenBank/DDBJ whole genome shotgun (WGS) entry which is preliminary data.</text>
</comment>
<feature type="disulfide bond" description="Redox-active" evidence="12">
    <location>
        <begin position="66"/>
        <end position="71"/>
    </location>
</feature>
<dbReference type="Proteomes" id="UP000886520">
    <property type="component" value="Chromosome 2"/>
</dbReference>
<keyword evidence="5 14" id="KW-0521">NADP</keyword>
<comment type="catalytic activity">
    <reaction evidence="9 14">
        <text>2 glutathione + NADP(+) = glutathione disulfide + NADPH + H(+)</text>
        <dbReference type="Rhea" id="RHEA:11740"/>
        <dbReference type="ChEBI" id="CHEBI:15378"/>
        <dbReference type="ChEBI" id="CHEBI:57783"/>
        <dbReference type="ChEBI" id="CHEBI:57925"/>
        <dbReference type="ChEBI" id="CHEBI:58297"/>
        <dbReference type="ChEBI" id="CHEBI:58349"/>
        <dbReference type="EC" id="1.8.1.7"/>
    </reaction>
</comment>
<dbReference type="AlphaFoldDB" id="A0A9D4V9H6"/>
<keyword evidence="7" id="KW-1015">Disulfide bond</keyword>
<dbReference type="FunFam" id="3.30.390.30:FF:000008">
    <property type="entry name" value="Glutathione reductase"/>
    <property type="match status" value="1"/>
</dbReference>
<sequence>MARKMLNDGAEDGELHFDYDLFTIGAGSGGVRASRMSASSGAKVAICELPFHPISSDQLGGCGGTCVIRGCVPKKILVYGASFHGEFEDSKNFGWNINGDITFDWKRLVENKTKEIVRLNGVYKRILSGAGVTIFEGLGKIIDAHTVEVQLTSGQSKRFTARHILIATGSRAGLLDIPGKELAITSDEALSLDEFPRRSVIVGGGYIAVEFAGMYNGMGSKVDLFYRKETPLRGFDDEMRSAVAKNLEGRGVTLHPNANIIKIEKVEGGLKAYSDKGDEIETDVVLLAVGRKPNTKALNLDAVGVELLKGAIKVNEYSQTNVPSIWAVGDVTNRINLTPVALMEGTCLAKTLFGGQKVKPDYENVPCAVFSIPPLSVVGLSEQEAISQAKNDILVFTSSFTPMKNTISGRQEKTLMKLIVDADTDKVLGASMCGPDAPEIMQGIAVALKCNVTKAQLDSTVGIHPSAAEEFVTMRTASRRVSPDGQVKKV</sequence>
<dbReference type="FunFam" id="3.50.50.60:FF:000051">
    <property type="entry name" value="Glutathione reductase"/>
    <property type="match status" value="1"/>
</dbReference>
<evidence type="ECO:0000256" key="2">
    <source>
        <dbReference type="ARBA" id="ARBA00011738"/>
    </source>
</evidence>
<evidence type="ECO:0000256" key="14">
    <source>
        <dbReference type="RuleBase" id="RU365040"/>
    </source>
</evidence>
<feature type="binding site" evidence="11">
    <location>
        <position position="139"/>
    </location>
    <ligand>
        <name>FAD</name>
        <dbReference type="ChEBI" id="CHEBI:57692"/>
    </ligand>
</feature>
<evidence type="ECO:0000259" key="15">
    <source>
        <dbReference type="Pfam" id="PF02852"/>
    </source>
</evidence>
<dbReference type="PANTHER" id="PTHR42737:SF2">
    <property type="entry name" value="GLUTATHIONE REDUCTASE"/>
    <property type="match status" value="1"/>
</dbReference>
<keyword evidence="8 13" id="KW-0676">Redox-active center</keyword>
<feature type="binding site" evidence="11">
    <location>
        <position position="290"/>
    </location>
    <ligand>
        <name>NAD(+)</name>
        <dbReference type="ChEBI" id="CHEBI:57540"/>
    </ligand>
</feature>
<dbReference type="GO" id="GO:0005829">
    <property type="term" value="C:cytosol"/>
    <property type="evidence" value="ECO:0007669"/>
    <property type="project" value="TreeGrafter"/>
</dbReference>
<comment type="cofactor">
    <cofactor evidence="11">
        <name>FAD</name>
        <dbReference type="ChEBI" id="CHEBI:57692"/>
    </cofactor>
    <text evidence="11">Binds 1 FAD per subunit.</text>
</comment>
<dbReference type="Gene3D" id="3.50.50.60">
    <property type="entry name" value="FAD/NAD(P)-binding domain"/>
    <property type="match status" value="2"/>
</dbReference>
<evidence type="ECO:0000256" key="11">
    <source>
        <dbReference type="PIRSR" id="PIRSR000350-3"/>
    </source>
</evidence>
<keyword evidence="6 13" id="KW-0560">Oxidoreductase</keyword>
<gene>
    <name evidence="17" type="ORF">GOP47_0001424</name>
</gene>
<dbReference type="PRINTS" id="PR00368">
    <property type="entry name" value="FADPNR"/>
</dbReference>
<dbReference type="GO" id="GO:0004362">
    <property type="term" value="F:glutathione-disulfide reductase (NADPH) activity"/>
    <property type="evidence" value="ECO:0007669"/>
    <property type="project" value="UniProtKB-EC"/>
</dbReference>
<evidence type="ECO:0000256" key="1">
    <source>
        <dbReference type="ARBA" id="ARBA00007532"/>
    </source>
</evidence>
<evidence type="ECO:0000256" key="13">
    <source>
        <dbReference type="RuleBase" id="RU003691"/>
    </source>
</evidence>
<comment type="subunit">
    <text evidence="2">Homodimer.</text>
</comment>
<feature type="binding site" evidence="11">
    <location>
        <begin position="168"/>
        <end position="170"/>
    </location>
    <ligand>
        <name>FAD</name>
        <dbReference type="ChEBI" id="CHEBI:57692"/>
    </ligand>
</feature>
<keyword evidence="3 13" id="KW-0285">Flavoprotein</keyword>
<dbReference type="PANTHER" id="PTHR42737">
    <property type="entry name" value="GLUTATHIONE REDUCTASE"/>
    <property type="match status" value="1"/>
</dbReference>
<dbReference type="NCBIfam" id="TIGR01424">
    <property type="entry name" value="gluta_reduc_2"/>
    <property type="match status" value="1"/>
</dbReference>
<dbReference type="GO" id="GO:0034599">
    <property type="term" value="P:cellular response to oxidative stress"/>
    <property type="evidence" value="ECO:0007669"/>
    <property type="project" value="TreeGrafter"/>
</dbReference>
<dbReference type="InterPro" id="IPR004099">
    <property type="entry name" value="Pyr_nucl-diS_OxRdtase_dimer"/>
</dbReference>
<evidence type="ECO:0000256" key="5">
    <source>
        <dbReference type="ARBA" id="ARBA00022857"/>
    </source>
</evidence>
<feature type="binding site" evidence="11">
    <location>
        <position position="330"/>
    </location>
    <ligand>
        <name>FAD</name>
        <dbReference type="ChEBI" id="CHEBI:57692"/>
    </ligand>
</feature>
<dbReference type="InterPro" id="IPR016156">
    <property type="entry name" value="FAD/NAD-linked_Rdtase_dimer_sf"/>
</dbReference>
<proteinExistence type="inferred from homology"/>
<accession>A0A9D4V9H6</accession>
<dbReference type="GO" id="GO:0050660">
    <property type="term" value="F:flavin adenine dinucleotide binding"/>
    <property type="evidence" value="ECO:0007669"/>
    <property type="project" value="InterPro"/>
</dbReference>
<dbReference type="PIRSF" id="PIRSF000350">
    <property type="entry name" value="Mercury_reductase_MerA"/>
    <property type="match status" value="1"/>
</dbReference>
<evidence type="ECO:0000256" key="12">
    <source>
        <dbReference type="PIRSR" id="PIRSR000350-4"/>
    </source>
</evidence>
<dbReference type="EMBL" id="JABFUD020000003">
    <property type="protein sequence ID" value="KAI5081681.1"/>
    <property type="molecule type" value="Genomic_DNA"/>
</dbReference>
<evidence type="ECO:0000256" key="7">
    <source>
        <dbReference type="ARBA" id="ARBA00023157"/>
    </source>
</evidence>
<dbReference type="GO" id="GO:0005739">
    <property type="term" value="C:mitochondrion"/>
    <property type="evidence" value="ECO:0007669"/>
    <property type="project" value="TreeGrafter"/>
</dbReference>
<keyword evidence="18" id="KW-1185">Reference proteome</keyword>
<evidence type="ECO:0000259" key="16">
    <source>
        <dbReference type="Pfam" id="PF07992"/>
    </source>
</evidence>
<dbReference type="OrthoDB" id="5956163at2759"/>
<dbReference type="GO" id="GO:0045454">
    <property type="term" value="P:cell redox homeostasis"/>
    <property type="evidence" value="ECO:0007669"/>
    <property type="project" value="InterPro"/>
</dbReference>
<name>A0A9D4V9H6_ADICA</name>
<dbReference type="InterPro" id="IPR006324">
    <property type="entry name" value="GSHR"/>
</dbReference>
<comment type="function">
    <text evidence="14">Catalyzes the reduction of glutathione disulfide (GSSG) to reduced glutathione (GSH).</text>
</comment>
<evidence type="ECO:0000256" key="8">
    <source>
        <dbReference type="ARBA" id="ARBA00023284"/>
    </source>
</evidence>
<evidence type="ECO:0000256" key="3">
    <source>
        <dbReference type="ARBA" id="ARBA00022630"/>
    </source>
</evidence>
<feature type="domain" description="Pyridine nucleotide-disulphide oxidoreductase dimerisation" evidence="15">
    <location>
        <begin position="365"/>
        <end position="474"/>
    </location>
</feature>
<evidence type="ECO:0000256" key="10">
    <source>
        <dbReference type="PIRSR" id="PIRSR000350-2"/>
    </source>
</evidence>
<dbReference type="GO" id="GO:0006749">
    <property type="term" value="P:glutathione metabolic process"/>
    <property type="evidence" value="ECO:0007669"/>
    <property type="project" value="InterPro"/>
</dbReference>
<dbReference type="InterPro" id="IPR012999">
    <property type="entry name" value="Pyr_OxRdtase_I_AS"/>
</dbReference>
<dbReference type="InterPro" id="IPR046952">
    <property type="entry name" value="GSHR/TRXR-like"/>
</dbReference>
<keyword evidence="4 11" id="KW-0274">FAD</keyword>
<dbReference type="PRINTS" id="PR00411">
    <property type="entry name" value="PNDRDTASEI"/>
</dbReference>
<dbReference type="SUPFAM" id="SSF51905">
    <property type="entry name" value="FAD/NAD(P)-binding domain"/>
    <property type="match status" value="1"/>
</dbReference>
<protein>
    <recommendedName>
        <fullName evidence="14">Glutathione reductase</fullName>
        <shortName evidence="14">GRase</shortName>
        <ecNumber evidence="14">1.8.1.7</ecNumber>
    </recommendedName>
</protein>
<dbReference type="InterPro" id="IPR036188">
    <property type="entry name" value="FAD/NAD-bd_sf"/>
</dbReference>